<accession>A0ACC2N131</accession>
<evidence type="ECO:0000313" key="2">
    <source>
        <dbReference type="Proteomes" id="UP001239111"/>
    </source>
</evidence>
<evidence type="ECO:0000313" key="1">
    <source>
        <dbReference type="EMBL" id="KAJ8664731.1"/>
    </source>
</evidence>
<keyword evidence="2" id="KW-1185">Reference proteome</keyword>
<organism evidence="1 2">
    <name type="scientific">Eretmocerus hayati</name>
    <dbReference type="NCBI Taxonomy" id="131215"/>
    <lineage>
        <taxon>Eukaryota</taxon>
        <taxon>Metazoa</taxon>
        <taxon>Ecdysozoa</taxon>
        <taxon>Arthropoda</taxon>
        <taxon>Hexapoda</taxon>
        <taxon>Insecta</taxon>
        <taxon>Pterygota</taxon>
        <taxon>Neoptera</taxon>
        <taxon>Endopterygota</taxon>
        <taxon>Hymenoptera</taxon>
        <taxon>Apocrita</taxon>
        <taxon>Proctotrupomorpha</taxon>
        <taxon>Chalcidoidea</taxon>
        <taxon>Aphelinidae</taxon>
        <taxon>Aphelininae</taxon>
        <taxon>Eretmocerus</taxon>
    </lineage>
</organism>
<dbReference type="Proteomes" id="UP001239111">
    <property type="component" value="Chromosome 4"/>
</dbReference>
<reference evidence="1" key="1">
    <citation type="submission" date="2023-04" db="EMBL/GenBank/DDBJ databases">
        <title>A chromosome-level genome assembly of the parasitoid wasp Eretmocerus hayati.</title>
        <authorList>
            <person name="Zhong Y."/>
            <person name="Liu S."/>
            <person name="Liu Y."/>
        </authorList>
    </citation>
    <scope>NUCLEOTIDE SEQUENCE</scope>
    <source>
        <strain evidence="1">ZJU_SS_LIU_2023</strain>
    </source>
</reference>
<name>A0ACC2N131_9HYME</name>
<proteinExistence type="predicted"/>
<protein>
    <submittedName>
        <fullName evidence="1">Uncharacterized protein</fullName>
    </submittedName>
</protein>
<gene>
    <name evidence="1" type="ORF">QAD02_006393</name>
</gene>
<sequence length="713" mass="78966">MRFLLLGREDGLYNRNSSSLGYDGDDEMHSIDLGNISIPNSEGSRFEEFRPVLVSSPLDPQFVPIPEGELEARINALQNNLFVREPTPPIETVLQVLTPPGFQNIDAVLNPNGHFDESDIVQADSGDSVEGPKCYSRVISESDDRSSVMDIDSTSESGSVDVNVSQDRVLNPNENFHMSDIVQADTDDSVEPLEGYSRIISESDDRSSPMDIDDASGMSSIAEEKSSFETNISTPDGQFFDNSGGIESEHIIPETQSDACPPDSLPHPTQDDEGCRCEESSSTGDISTPERLVCNTQNSVESLVLQLDSSDAVLSDDSVRTGKRCCVNDSGESCGRKRRRTLSEGSVMDEQMGAPAVDRAMEQSSQSDNSQHAGAHPGVIDPPQLESDGDQGEDFNISDNPGPNVDEVQPNIEGGEAVAAPVVQAGGSGYRFIEILTALATKLKRSQYHCADCREIYRTPFDHECAALCSGCASRPKCAASVEVSCGDCNRTFVSHECYMKHKEKGSYAPRRSAQAVKTICQMVRWCTKCMTRYDLDRGKHKCSENLCKNCKSTHSINDLCMLRKIKPQDGKKVLFGFWDTETRELTQRLVKCDPIRPKVIMDGRKILMLEWGRLRFIDSLSYMPMKLSALPKAFDLSEMKGYFPHKFHTKENIDKKYDGKYPPESAYEPDSMSPEEREAFKACGNWQQLFPYVKINTIGPHLGIIIIDFGIH</sequence>
<comment type="caution">
    <text evidence="1">The sequence shown here is derived from an EMBL/GenBank/DDBJ whole genome shotgun (WGS) entry which is preliminary data.</text>
</comment>
<dbReference type="EMBL" id="CM056744">
    <property type="protein sequence ID" value="KAJ8664731.1"/>
    <property type="molecule type" value="Genomic_DNA"/>
</dbReference>